<proteinExistence type="predicted"/>
<dbReference type="AlphaFoldDB" id="A0A9N8CZH5"/>
<dbReference type="RefSeq" id="WP_239407181.1">
    <property type="nucleotide sequence ID" value="NZ_CAHPRV010000001.1"/>
</dbReference>
<evidence type="ECO:0000256" key="2">
    <source>
        <dbReference type="SAM" id="MobiDB-lite"/>
    </source>
</evidence>
<reference evidence="3" key="1">
    <citation type="submission" date="2020-05" db="EMBL/GenBank/DDBJ databases">
        <authorList>
            <person name="Delgado-Blas J."/>
        </authorList>
    </citation>
    <scope>NUCLEOTIDE SEQUENCE</scope>
    <source>
        <strain evidence="3">BB1453</strain>
    </source>
</reference>
<feature type="coiled-coil region" evidence="1">
    <location>
        <begin position="503"/>
        <end position="557"/>
    </location>
</feature>
<sequence>MPIYEYSDNDDSFFSAETNNIPQPEPKFGDEKLPDWYEAFNPFSDNKLLSEARGASFRVDNSVGSLLAFTPFNHFEEVEGYNPFENESELVGYENYVDRFIYSGSPQETIAIKERINREANDRRVRDEVGAAGTITSGIMNILDPVNWVTMATSFGTVVKGGSLLQTAGKFAAANAAAGTITEVALSATQTTRTFEESLFNIGTDALVGGLLGSAAQLVKNRGQLVSKVKNDILGEPQVEPQNIPNNIPDNASVGAMEVPKTTLEQEAMKGPSFINKTTSVSPVGSVAQSPSKVAREMNQQLTESNFRFKKNDDGIATPVAVETKVRGYEALIYKQVESTKDSFVSFRKAGGTFNDKKLSFIEFSEQVGDAMRNGDRHAVPEIAEAARAVRPIVEATKDRMIELGILDKDVKVSTAESYFPRIYKFDKIMSDRLGFRSEISNWLMEVNQSAVNKAEASLAKADAGIERARTSAPQAEKLNAEIKEAERWSGKKQLLMDEVEKNRKLIAEKNSTTSELNKLKNLDKQNKTQAKKQAQLERKLSRIDEAEKKLLTLQRSVDILDNPRQFRNQHRTLSRHANSLVRFDRRRQAALKRMEPMAREEADAAADDIINKIIGSPGGIVSSDLIPDGLVSRAGFTKKRTLNIPDHRIKDYLESDVNYVMENYIRQVAPEIELTSKFGSVDMKAQFQALDEDYAALISNAKTAKERAKLEKRRVSDIRNLVAMRDRLRGVYKAPSDPNSFFIRAGRVARDLNYVRLLGGMTLSSLPDLVRPIMQHGLRSALKPLGKMMTDINAMKIAKADLREMGVGLDTVLSSRTKVMADLNDPVNRRSALENGLKLLSQKFGNFTLMNQWTDYMKMWSGTVTQSKILRAAQDVANGKTLSKKELTKLAHIGIDESMLGRIHQQFAKHGENIDGLHIGNSSMWDDRVVREAFNGAILKDVRTTVTTPGIGDTPLFMSSEVGKIVMQFKTFFFAAHNRSLVSGIQAGDLSFYYGALLQISLGSLVYILKAKLAGRDIDTSPANLIKEGIDWSGIMGWLGEPNNMIENLSGGTYGMSALFGGPPSSRYQSRNSIGALLGPTFDMGGDIKNIVSGVLNGEFDENRARSIRRLFPLQNLPYVAPLLNQVEDSLK</sequence>
<name>A0A9N8CZH5_PRORE</name>
<gene>
    <name evidence="3" type="ORF">GHA_01175</name>
</gene>
<evidence type="ECO:0000256" key="1">
    <source>
        <dbReference type="SAM" id="Coils"/>
    </source>
</evidence>
<evidence type="ECO:0000313" key="4">
    <source>
        <dbReference type="Proteomes" id="UP000834611"/>
    </source>
</evidence>
<dbReference type="EMBL" id="CAHPSF010000002">
    <property type="protein sequence ID" value="CAB5679109.1"/>
    <property type="molecule type" value="Genomic_DNA"/>
</dbReference>
<protein>
    <submittedName>
        <fullName evidence="3">Uncharacterized protein</fullName>
    </submittedName>
</protein>
<dbReference type="Proteomes" id="UP000834611">
    <property type="component" value="Unassembled WGS sequence"/>
</dbReference>
<comment type="caution">
    <text evidence="3">The sequence shown here is derived from an EMBL/GenBank/DDBJ whole genome shotgun (WGS) entry which is preliminary data.</text>
</comment>
<feature type="region of interest" description="Disordered" evidence="2">
    <location>
        <begin position="1"/>
        <end position="26"/>
    </location>
</feature>
<keyword evidence="1" id="KW-0175">Coiled coil</keyword>
<accession>A0A9N8CZH5</accession>
<organism evidence="3 4">
    <name type="scientific">Providencia rettgeri</name>
    <dbReference type="NCBI Taxonomy" id="587"/>
    <lineage>
        <taxon>Bacteria</taxon>
        <taxon>Pseudomonadati</taxon>
        <taxon>Pseudomonadota</taxon>
        <taxon>Gammaproteobacteria</taxon>
        <taxon>Enterobacterales</taxon>
        <taxon>Morganellaceae</taxon>
        <taxon>Providencia</taxon>
    </lineage>
</organism>
<evidence type="ECO:0000313" key="3">
    <source>
        <dbReference type="EMBL" id="CAB5679109.1"/>
    </source>
</evidence>